<reference evidence="3" key="2">
    <citation type="journal article" date="2022" name="Microbiol. Resour. Announc.">
        <title>Whole-Genome Sequence of Entomortierella parvispora E1425, a Mucoromycotan Fungus Associated with Burkholderiaceae-Related Endosymbiotic Bacteria.</title>
        <authorList>
            <person name="Herlambang A."/>
            <person name="Guo Y."/>
            <person name="Takashima Y."/>
            <person name="Narisawa K."/>
            <person name="Ohta H."/>
            <person name="Nishizawa T."/>
        </authorList>
    </citation>
    <scope>NUCLEOTIDE SEQUENCE</scope>
    <source>
        <strain evidence="3">E1425</strain>
    </source>
</reference>
<dbReference type="EMBL" id="BQFW01000014">
    <property type="protein sequence ID" value="GJJ77861.1"/>
    <property type="molecule type" value="Genomic_DNA"/>
</dbReference>
<feature type="region of interest" description="Disordered" evidence="1">
    <location>
        <begin position="930"/>
        <end position="1012"/>
    </location>
</feature>
<evidence type="ECO:0000259" key="2">
    <source>
        <dbReference type="Pfam" id="PF10505"/>
    </source>
</evidence>
<dbReference type="PANTHER" id="PTHR14633:SF3">
    <property type="entry name" value="LITTLE ELONGATION COMPLEX SUBUNIT 2"/>
    <property type="match status" value="1"/>
</dbReference>
<accession>A0A9P3M0T1</accession>
<protein>
    <recommendedName>
        <fullName evidence="2">Little elongation complex subunit 2 C-terminal domain-containing protein</fullName>
    </recommendedName>
</protein>
<feature type="compositionally biased region" description="Basic residues" evidence="1">
    <location>
        <begin position="44"/>
        <end position="67"/>
    </location>
</feature>
<sequence length="1012" mass="110778">MESRITRRTSASTADTRNTSTSATQSLEDAQPVGASAATGRGSRSPRKPRRGTGRPRGRPRGSTRKSPKNEGRPIPEEDNAPRPLAQEVSDSPDSGSDDEDQAHSTKGASVQQSQTAQEVTQEEDSGAARSGSRMSDVQVYEEMDDLPFISPSLPPTFVSKSVTNLQEDTLSTTASVSKAQSVQSKGFLDEDVYNELSIGGTERIAEVFLHKRGILEGTLPASSANIDATPGSSLPKKRKLSTSISKLPNQPPQSEKGKNVQQQQETEQTTAPSSAASTSTSAPGQKSYQLSDLVASVNSYGPELTTALRNLEATPKPVQITVPHPTIQPKQPAGLLDMDPPSTRFHHPCIFSHDNRSMLTRDEHRRMLMYEAVVRKRLPGMSAEDKALCAEIQAKVEEERQRVSQWNSATVRSRISNYFNPAIRDALEMKWCRGRTRVKEDYPQNYGFLHTVGLRRPGVTGVKEPFMTRAVPKKVEDSTRGDTLTADQRQRGLLHRTGDICPVSLAKPIWPTDENGVPFEKTIDVDDRYWRMSATTAEQPTTENVKTGRDKRRGQLPVKRQVVAVSNDPLARQFVREQNITIAIGASAMVALAKTLPNLTAEWEIPVKVVMEPDEEGNMKKRVYVDKPLIPKRMTRLAATQQFYDGVCKKLALIGLSSTDVSVLSQPAQRSTALSSELTEPQKLRVIANDAVEPSQSSVVSEADSQTTESPATASTSVSTDKQGSEEGTLGSHTETLGAPSCHNLEYSLWTFGELTILVRNRLHGYLNNTTPRRQVVVRSILDYTPDIGLSEATKSTMAGWWMATWIRDDRLLAIARVDVSKNQFVQYMDPNPSATALVNPENPFRGVFSDLPAISIEDASVLKAQDREIQEWIKPNMRLIHHVLGRLVQLNPGQYLLGHKTGDVNANLYQALTDDVSSSSAAARKYDLHAAHQSSPQLATEQNAEGESGGSTLAEDEPVLRWTGTPDQIPGTFPYEDRELSKSNPGSKSKSKGKRGASHATGGVGRKAKG</sequence>
<dbReference type="Pfam" id="PF10505">
    <property type="entry name" value="NARG2_C"/>
    <property type="match status" value="1"/>
</dbReference>
<dbReference type="Proteomes" id="UP000827284">
    <property type="component" value="Unassembled WGS sequence"/>
</dbReference>
<dbReference type="OrthoDB" id="289162at2759"/>
<dbReference type="GO" id="GO:0045945">
    <property type="term" value="P:positive regulation of transcription by RNA polymerase III"/>
    <property type="evidence" value="ECO:0007669"/>
    <property type="project" value="TreeGrafter"/>
</dbReference>
<comment type="caution">
    <text evidence="3">The sequence shown here is derived from an EMBL/GenBank/DDBJ whole genome shotgun (WGS) entry which is preliminary data.</text>
</comment>
<feature type="compositionally biased region" description="Polar residues" evidence="1">
    <location>
        <begin position="696"/>
        <end position="723"/>
    </location>
</feature>
<dbReference type="GO" id="GO:0042796">
    <property type="term" value="P:snRNA transcription by RNA polymerase III"/>
    <property type="evidence" value="ECO:0007669"/>
    <property type="project" value="TreeGrafter"/>
</dbReference>
<gene>
    <name evidence="3" type="ORF">EMPS_10220</name>
</gene>
<dbReference type="AlphaFoldDB" id="A0A9P3M0T1"/>
<feature type="compositionally biased region" description="Low complexity" evidence="1">
    <location>
        <begin position="262"/>
        <end position="284"/>
    </location>
</feature>
<feature type="compositionally biased region" description="Polar residues" evidence="1">
    <location>
        <begin position="105"/>
        <end position="120"/>
    </location>
</feature>
<name>A0A9P3M0T1_9FUNG</name>
<feature type="domain" description="Little elongation complex subunit 2 C-terminal" evidence="2">
    <location>
        <begin position="879"/>
        <end position="945"/>
    </location>
</feature>
<evidence type="ECO:0000313" key="4">
    <source>
        <dbReference type="Proteomes" id="UP000827284"/>
    </source>
</evidence>
<organism evidence="3 4">
    <name type="scientific">Entomortierella parvispora</name>
    <dbReference type="NCBI Taxonomy" id="205924"/>
    <lineage>
        <taxon>Eukaryota</taxon>
        <taxon>Fungi</taxon>
        <taxon>Fungi incertae sedis</taxon>
        <taxon>Mucoromycota</taxon>
        <taxon>Mortierellomycotina</taxon>
        <taxon>Mortierellomycetes</taxon>
        <taxon>Mortierellales</taxon>
        <taxon>Mortierellaceae</taxon>
        <taxon>Entomortierella</taxon>
    </lineage>
</organism>
<dbReference type="GO" id="GO:0042795">
    <property type="term" value="P:snRNA transcription by RNA polymerase II"/>
    <property type="evidence" value="ECO:0007669"/>
    <property type="project" value="TreeGrafter"/>
</dbReference>
<dbReference type="PANTHER" id="PTHR14633">
    <property type="entry name" value="LITTLE ELONGATION COMPLEX SUBUNIT 2"/>
    <property type="match status" value="1"/>
</dbReference>
<proteinExistence type="predicted"/>
<evidence type="ECO:0000256" key="1">
    <source>
        <dbReference type="SAM" id="MobiDB-lite"/>
    </source>
</evidence>
<feature type="region of interest" description="Disordered" evidence="1">
    <location>
        <begin position="1"/>
        <end position="140"/>
    </location>
</feature>
<feature type="compositionally biased region" description="Polar residues" evidence="1">
    <location>
        <begin position="222"/>
        <end position="233"/>
    </location>
</feature>
<dbReference type="InterPro" id="IPR019535">
    <property type="entry name" value="ICE2_C"/>
</dbReference>
<dbReference type="GO" id="GO:0008023">
    <property type="term" value="C:transcription elongation factor complex"/>
    <property type="evidence" value="ECO:0007669"/>
    <property type="project" value="InterPro"/>
</dbReference>
<feature type="compositionally biased region" description="Low complexity" evidence="1">
    <location>
        <begin position="8"/>
        <end position="24"/>
    </location>
</feature>
<evidence type="ECO:0000313" key="3">
    <source>
        <dbReference type="EMBL" id="GJJ77861.1"/>
    </source>
</evidence>
<reference evidence="3" key="1">
    <citation type="submission" date="2021-11" db="EMBL/GenBank/DDBJ databases">
        <authorList>
            <person name="Herlambang A."/>
            <person name="Guo Y."/>
            <person name="Takashima Y."/>
            <person name="Nishizawa T."/>
        </authorList>
    </citation>
    <scope>NUCLEOTIDE SEQUENCE</scope>
    <source>
        <strain evidence="3">E1425</strain>
    </source>
</reference>
<feature type="compositionally biased region" description="Polar residues" evidence="1">
    <location>
        <begin position="934"/>
        <end position="947"/>
    </location>
</feature>
<feature type="region of interest" description="Disordered" evidence="1">
    <location>
        <begin position="696"/>
        <end position="738"/>
    </location>
</feature>
<feature type="region of interest" description="Disordered" evidence="1">
    <location>
        <begin position="222"/>
        <end position="288"/>
    </location>
</feature>
<keyword evidence="4" id="KW-1185">Reference proteome</keyword>